<evidence type="ECO:0000256" key="5">
    <source>
        <dbReference type="ARBA" id="ARBA00022676"/>
    </source>
</evidence>
<dbReference type="Pfam" id="PF00534">
    <property type="entry name" value="Glycos_transf_1"/>
    <property type="match status" value="1"/>
</dbReference>
<dbReference type="EMBL" id="PCVY01000058">
    <property type="protein sequence ID" value="PIQ85916.1"/>
    <property type="molecule type" value="Genomic_DNA"/>
</dbReference>
<feature type="domain" description="Starch synthase catalytic" evidence="10">
    <location>
        <begin position="5"/>
        <end position="242"/>
    </location>
</feature>
<evidence type="ECO:0000256" key="2">
    <source>
        <dbReference type="ARBA" id="ARBA00002764"/>
    </source>
</evidence>
<evidence type="ECO:0000256" key="7">
    <source>
        <dbReference type="ARBA" id="ARBA00023056"/>
    </source>
</evidence>
<dbReference type="Proteomes" id="UP000230859">
    <property type="component" value="Unassembled WGS sequence"/>
</dbReference>
<comment type="catalytic activity">
    <reaction evidence="1 8">
        <text>[(1-&gt;4)-alpha-D-glucosyl](n) + ADP-alpha-D-glucose = [(1-&gt;4)-alpha-D-glucosyl](n+1) + ADP + H(+)</text>
        <dbReference type="Rhea" id="RHEA:18189"/>
        <dbReference type="Rhea" id="RHEA-COMP:9584"/>
        <dbReference type="Rhea" id="RHEA-COMP:9587"/>
        <dbReference type="ChEBI" id="CHEBI:15378"/>
        <dbReference type="ChEBI" id="CHEBI:15444"/>
        <dbReference type="ChEBI" id="CHEBI:57498"/>
        <dbReference type="ChEBI" id="CHEBI:456216"/>
        <dbReference type="EC" id="2.4.1.21"/>
    </reaction>
</comment>
<evidence type="ECO:0000256" key="1">
    <source>
        <dbReference type="ARBA" id="ARBA00001478"/>
    </source>
</evidence>
<reference evidence="11 12" key="1">
    <citation type="submission" date="2017-09" db="EMBL/GenBank/DDBJ databases">
        <title>Depth-based differentiation of microbial function through sediment-hosted aquifers and enrichment of novel symbionts in the deep terrestrial subsurface.</title>
        <authorList>
            <person name="Probst A.J."/>
            <person name="Ladd B."/>
            <person name="Jarett J.K."/>
            <person name="Geller-Mcgrath D.E."/>
            <person name="Sieber C.M."/>
            <person name="Emerson J.B."/>
            <person name="Anantharaman K."/>
            <person name="Thomas B.C."/>
            <person name="Malmstrom R."/>
            <person name="Stieglmeier M."/>
            <person name="Klingl A."/>
            <person name="Woyke T."/>
            <person name="Ryan C.M."/>
            <person name="Banfield J.F."/>
        </authorList>
    </citation>
    <scope>NUCLEOTIDE SEQUENCE [LARGE SCALE GENOMIC DNA]</scope>
    <source>
        <strain evidence="11">CG11_big_fil_rev_8_21_14_0_20_45_26</strain>
    </source>
</reference>
<proteinExistence type="inferred from homology"/>
<dbReference type="EC" id="2.4.1.21" evidence="8"/>
<keyword evidence="7 8" id="KW-0320">Glycogen biosynthesis</keyword>
<gene>
    <name evidence="8" type="primary">glgA</name>
    <name evidence="11" type="ORF">COV74_07040</name>
</gene>
<keyword evidence="5 8" id="KW-0328">Glycosyltransferase</keyword>
<dbReference type="GO" id="GO:0005978">
    <property type="term" value="P:glycogen biosynthetic process"/>
    <property type="evidence" value="ECO:0007669"/>
    <property type="project" value="UniProtKB-UniRule"/>
</dbReference>
<evidence type="ECO:0000256" key="8">
    <source>
        <dbReference type="HAMAP-Rule" id="MF_00484"/>
    </source>
</evidence>
<dbReference type="InterPro" id="IPR011835">
    <property type="entry name" value="GS/SS"/>
</dbReference>
<dbReference type="AlphaFoldDB" id="A0A2H0LNJ4"/>
<dbReference type="NCBIfam" id="TIGR02095">
    <property type="entry name" value="glgA"/>
    <property type="match status" value="1"/>
</dbReference>
<dbReference type="UniPathway" id="UPA00164"/>
<dbReference type="Pfam" id="PF08323">
    <property type="entry name" value="Glyco_transf_5"/>
    <property type="match status" value="1"/>
</dbReference>
<evidence type="ECO:0000256" key="3">
    <source>
        <dbReference type="ARBA" id="ARBA00004964"/>
    </source>
</evidence>
<evidence type="ECO:0000259" key="9">
    <source>
        <dbReference type="Pfam" id="PF00534"/>
    </source>
</evidence>
<comment type="pathway">
    <text evidence="3 8">Glycan biosynthesis; glycogen biosynthesis.</text>
</comment>
<feature type="domain" description="Glycosyl transferase family 1" evidence="9">
    <location>
        <begin position="290"/>
        <end position="443"/>
    </location>
</feature>
<evidence type="ECO:0000259" key="10">
    <source>
        <dbReference type="Pfam" id="PF08323"/>
    </source>
</evidence>
<sequence>MLMEIVFITAEMEPFAKTGGLADVCGSLPQEIVALGHRVSVFLPKYRSVSEHKYSLELLLDPIDIPVGTEVETGRLYGGRWGDVNVFFIDQPYLYDRDALYGTPMGDYPDNDIRFIFFQRAVIESLKKLKLKPDIIHCHDWQGGLIPVYLKTIYRKDPFYKDTKTIFTIHNLAYQGNFPPDSISTTGLSWDEFRYDRLEFYGKISFLKGGLVYSDLLTTVSKRYAEEIQTSDFGCGMESVLSDRKDELVGILNGIDLKEWNPAHDPDIPKNYTAKTIERKTECKLALQKENKLKVDPDVPLFGFIGRLSSQKGIDLLEPIIENIKKAGWQLILLGTGDDQYQQRFREAARKFPQHFSAHITFDGAMAKRIYAGVDLFLMISQYEPCGLGQMYALRYGTVPLVREVGGLVDTVTPYKARSHKGTGFRFLDYTPQTLFKTMKKAVQVFQDKEAWRKLILRGMECDFSWQASARQYVDVYERAEKKTISDSSGL</sequence>
<dbReference type="NCBIfam" id="NF001899">
    <property type="entry name" value="PRK00654.1-2"/>
    <property type="match status" value="1"/>
</dbReference>
<comment type="function">
    <text evidence="2 8">Synthesizes alpha-1,4-glucan chains using ADP-glucose.</text>
</comment>
<comment type="caution">
    <text evidence="11">The sequence shown here is derived from an EMBL/GenBank/DDBJ whole genome shotgun (WGS) entry which is preliminary data.</text>
</comment>
<dbReference type="CDD" id="cd03791">
    <property type="entry name" value="GT5_Glycogen_synthase_DULL1-like"/>
    <property type="match status" value="1"/>
</dbReference>
<feature type="binding site" evidence="8">
    <location>
        <position position="17"/>
    </location>
    <ligand>
        <name>ADP-alpha-D-glucose</name>
        <dbReference type="ChEBI" id="CHEBI:57498"/>
    </ligand>
</feature>
<dbReference type="GO" id="GO:0004373">
    <property type="term" value="F:alpha-1,4-glucan glucosyltransferase (UDP-glucose donor) activity"/>
    <property type="evidence" value="ECO:0007669"/>
    <property type="project" value="InterPro"/>
</dbReference>
<comment type="similarity">
    <text evidence="4 8">Belongs to the glycosyltransferase 1 family. Bacterial/plant glycogen synthase subfamily.</text>
</comment>
<dbReference type="GO" id="GO:0009011">
    <property type="term" value="F:alpha-1,4-glucan glucosyltransferase (ADP-glucose donor) activity"/>
    <property type="evidence" value="ECO:0007669"/>
    <property type="project" value="UniProtKB-UniRule"/>
</dbReference>
<dbReference type="SUPFAM" id="SSF53756">
    <property type="entry name" value="UDP-Glycosyltransferase/glycogen phosphorylase"/>
    <property type="match status" value="1"/>
</dbReference>
<dbReference type="PANTHER" id="PTHR45825:SF11">
    <property type="entry name" value="ALPHA AMYLASE DOMAIN-CONTAINING PROTEIN"/>
    <property type="match status" value="1"/>
</dbReference>
<dbReference type="InterPro" id="IPR013534">
    <property type="entry name" value="Starch_synth_cat_dom"/>
</dbReference>
<organism evidence="11 12">
    <name type="scientific">Candidatus Abzuiibacterium crystallinum</name>
    <dbReference type="NCBI Taxonomy" id="1974748"/>
    <lineage>
        <taxon>Bacteria</taxon>
        <taxon>Pseudomonadati</taxon>
        <taxon>Candidatus Omnitrophota</taxon>
        <taxon>Candidatus Abzuiibacterium</taxon>
    </lineage>
</organism>
<protein>
    <recommendedName>
        <fullName evidence="8">Glycogen synthase</fullName>
        <ecNumber evidence="8">2.4.1.21</ecNumber>
    </recommendedName>
    <alternativeName>
        <fullName evidence="8">Starch [bacterial glycogen] synthase</fullName>
    </alternativeName>
</protein>
<dbReference type="PANTHER" id="PTHR45825">
    <property type="entry name" value="GRANULE-BOUND STARCH SYNTHASE 1, CHLOROPLASTIC/AMYLOPLASTIC"/>
    <property type="match status" value="1"/>
</dbReference>
<accession>A0A2H0LNJ4</accession>
<evidence type="ECO:0000256" key="4">
    <source>
        <dbReference type="ARBA" id="ARBA00010281"/>
    </source>
</evidence>
<evidence type="ECO:0000313" key="12">
    <source>
        <dbReference type="Proteomes" id="UP000230859"/>
    </source>
</evidence>
<evidence type="ECO:0000256" key="6">
    <source>
        <dbReference type="ARBA" id="ARBA00022679"/>
    </source>
</evidence>
<evidence type="ECO:0000313" key="11">
    <source>
        <dbReference type="EMBL" id="PIQ85916.1"/>
    </source>
</evidence>
<dbReference type="Gene3D" id="3.40.50.2000">
    <property type="entry name" value="Glycogen Phosphorylase B"/>
    <property type="match status" value="2"/>
</dbReference>
<dbReference type="HAMAP" id="MF_00484">
    <property type="entry name" value="Glycogen_synth"/>
    <property type="match status" value="1"/>
</dbReference>
<dbReference type="InterPro" id="IPR001296">
    <property type="entry name" value="Glyco_trans_1"/>
</dbReference>
<name>A0A2H0LNJ4_9BACT</name>
<keyword evidence="6 8" id="KW-0808">Transferase</keyword>